<dbReference type="NCBIfam" id="TIGR00125">
    <property type="entry name" value="cyt_tran_rel"/>
    <property type="match status" value="1"/>
</dbReference>
<dbReference type="AlphaFoldDB" id="A0A382JVU4"/>
<reference evidence="13" key="1">
    <citation type="submission" date="2018-05" db="EMBL/GenBank/DDBJ databases">
        <authorList>
            <person name="Lanie J.A."/>
            <person name="Ng W.-L."/>
            <person name="Kazmierczak K.M."/>
            <person name="Andrzejewski T.M."/>
            <person name="Davidsen T.M."/>
            <person name="Wayne K.J."/>
            <person name="Tettelin H."/>
            <person name="Glass J.I."/>
            <person name="Rusch D."/>
            <person name="Podicherti R."/>
            <person name="Tsui H.-C.T."/>
            <person name="Winkler M.E."/>
        </authorList>
    </citation>
    <scope>NUCLEOTIDE SEQUENCE</scope>
</reference>
<dbReference type="GO" id="GO:0006646">
    <property type="term" value="P:phosphatidylethanolamine biosynthetic process"/>
    <property type="evidence" value="ECO:0007669"/>
    <property type="project" value="UniProtKB-UniPathway"/>
</dbReference>
<organism evidence="13">
    <name type="scientific">marine metagenome</name>
    <dbReference type="NCBI Taxonomy" id="408172"/>
    <lineage>
        <taxon>unclassified sequences</taxon>
        <taxon>metagenomes</taxon>
        <taxon>ecological metagenomes</taxon>
    </lineage>
</organism>
<dbReference type="InterPro" id="IPR004821">
    <property type="entry name" value="Cyt_trans-like"/>
</dbReference>
<dbReference type="InterPro" id="IPR044608">
    <property type="entry name" value="Ect1/PCYT2"/>
</dbReference>
<evidence type="ECO:0000256" key="8">
    <source>
        <dbReference type="ARBA" id="ARBA00023264"/>
    </source>
</evidence>
<dbReference type="SUPFAM" id="SSF52374">
    <property type="entry name" value="Nucleotidylyl transferase"/>
    <property type="match status" value="1"/>
</dbReference>
<evidence type="ECO:0000259" key="12">
    <source>
        <dbReference type="Pfam" id="PF01467"/>
    </source>
</evidence>
<evidence type="ECO:0000256" key="4">
    <source>
        <dbReference type="ARBA" id="ARBA00022679"/>
    </source>
</evidence>
<keyword evidence="6" id="KW-0443">Lipid metabolism</keyword>
<evidence type="ECO:0000256" key="6">
    <source>
        <dbReference type="ARBA" id="ARBA00023098"/>
    </source>
</evidence>
<dbReference type="GO" id="GO:0005737">
    <property type="term" value="C:cytoplasm"/>
    <property type="evidence" value="ECO:0007669"/>
    <property type="project" value="TreeGrafter"/>
</dbReference>
<name>A0A382JVU4_9ZZZZ</name>
<dbReference type="UniPathway" id="UPA00558">
    <property type="reaction ID" value="UER00742"/>
</dbReference>
<dbReference type="Gene3D" id="3.40.50.620">
    <property type="entry name" value="HUPs"/>
    <property type="match status" value="1"/>
</dbReference>
<evidence type="ECO:0000256" key="3">
    <source>
        <dbReference type="ARBA" id="ARBA00022516"/>
    </source>
</evidence>
<feature type="domain" description="Cytidyltransferase-like" evidence="12">
    <location>
        <begin position="12"/>
        <end position="131"/>
    </location>
</feature>
<comment type="pathway">
    <text evidence="9">Phospholipid metabolism; phosphatidylethanolamine biosynthesis; phosphatidylethanolamine from ethanolamine: step 2/3.</text>
</comment>
<evidence type="ECO:0000256" key="5">
    <source>
        <dbReference type="ARBA" id="ARBA00022695"/>
    </source>
</evidence>
<protein>
    <recommendedName>
        <fullName evidence="10">ethanolamine-phosphate cytidylyltransferase</fullName>
        <ecNumber evidence="10">2.7.7.14</ecNumber>
    </recommendedName>
    <alternativeName>
        <fullName evidence="11">CTP:phosphoethanolamine cytidylyltransferase</fullName>
    </alternativeName>
</protein>
<accession>A0A382JVU4</accession>
<comment type="pathway">
    <text evidence="1">Lipid metabolism.</text>
</comment>
<evidence type="ECO:0000313" key="13">
    <source>
        <dbReference type="EMBL" id="SVC16240.1"/>
    </source>
</evidence>
<evidence type="ECO:0000256" key="1">
    <source>
        <dbReference type="ARBA" id="ARBA00005189"/>
    </source>
</evidence>
<evidence type="ECO:0000256" key="2">
    <source>
        <dbReference type="ARBA" id="ARBA00010101"/>
    </source>
</evidence>
<keyword evidence="3" id="KW-0444">Lipid biosynthesis</keyword>
<evidence type="ECO:0000256" key="7">
    <source>
        <dbReference type="ARBA" id="ARBA00023209"/>
    </source>
</evidence>
<sequence>MIKRIYVDMAADLFHYGHVNFLKQAREIGDYLIVGIHNDQTIKNYKRPPIMTMKERIATVTSCRYVDEVIPDAPLVVDLAWINKHNIHIVVHGDDFSEDLLQLCYKVPIEMGIFHKVPYTPGISTSDIIKRLKNTLGN</sequence>
<dbReference type="EC" id="2.7.7.14" evidence="10"/>
<dbReference type="Pfam" id="PF01467">
    <property type="entry name" value="CTP_transf_like"/>
    <property type="match status" value="1"/>
</dbReference>
<keyword evidence="8" id="KW-1208">Phospholipid metabolism</keyword>
<dbReference type="PANTHER" id="PTHR45780:SF2">
    <property type="entry name" value="ETHANOLAMINE-PHOSPHATE CYTIDYLYLTRANSFERASE"/>
    <property type="match status" value="1"/>
</dbReference>
<dbReference type="PANTHER" id="PTHR45780">
    <property type="entry name" value="ETHANOLAMINE-PHOSPHATE CYTIDYLYLTRANSFERASE"/>
    <property type="match status" value="1"/>
</dbReference>
<dbReference type="GO" id="GO:0004306">
    <property type="term" value="F:ethanolamine-phosphate cytidylyltransferase activity"/>
    <property type="evidence" value="ECO:0007669"/>
    <property type="project" value="UniProtKB-EC"/>
</dbReference>
<keyword evidence="5" id="KW-0548">Nucleotidyltransferase</keyword>
<gene>
    <name evidence="13" type="ORF">METZ01_LOCUS269094</name>
</gene>
<dbReference type="InterPro" id="IPR014729">
    <property type="entry name" value="Rossmann-like_a/b/a_fold"/>
</dbReference>
<dbReference type="EMBL" id="UINC01076766">
    <property type="protein sequence ID" value="SVC16240.1"/>
    <property type="molecule type" value="Genomic_DNA"/>
</dbReference>
<proteinExistence type="inferred from homology"/>
<keyword evidence="4" id="KW-0808">Transferase</keyword>
<evidence type="ECO:0000256" key="11">
    <source>
        <dbReference type="ARBA" id="ARBA00031473"/>
    </source>
</evidence>
<comment type="similarity">
    <text evidence="2">Belongs to the cytidylyltransferase family.</text>
</comment>
<evidence type="ECO:0000256" key="10">
    <source>
        <dbReference type="ARBA" id="ARBA00024221"/>
    </source>
</evidence>
<keyword evidence="7" id="KW-0594">Phospholipid biosynthesis</keyword>
<evidence type="ECO:0000256" key="9">
    <source>
        <dbReference type="ARBA" id="ARBA00024191"/>
    </source>
</evidence>